<sequence length="315" mass="35807">MAASTSAPARIVGLATILIMIEWSKSFTELWAYPRARRNSFVEFASNTNSASDHVGNLDASVWKALLDRFQGDFDNYNQVIHDRKKGLLPREGGGHEHIHCSLVPVSETARLAAFYFDGVPGAIFRFRFYDLIPVDESTIDTVLHTLHPELERRLRRCPDPSSWPLFFEEFGVKGRVQLLPKCDVRWSWVLDPVQHDYALDEGPNGLHAVMVHGEALVESQMMPGQKILIKDQLSLWPDELWIHDRGFDPDTMRFIYGNQRGVPYRLERVTDIALNNGRTIVQEDLAWTLGPDFRSEGEYQDKMVAVGGGSRPTK</sequence>
<dbReference type="HOGENOM" id="CLU_884172_0_0_1"/>
<evidence type="ECO:0000313" key="2">
    <source>
        <dbReference type="Proteomes" id="UP000000759"/>
    </source>
</evidence>
<dbReference type="AlphaFoldDB" id="B7G7Q1"/>
<dbReference type="InParanoid" id="B7G7Q1"/>
<dbReference type="eggNOG" id="ENOG502SAUK">
    <property type="taxonomic scope" value="Eukaryota"/>
</dbReference>
<organism evidence="1 2">
    <name type="scientific">Phaeodactylum tricornutum (strain CCAP 1055/1)</name>
    <dbReference type="NCBI Taxonomy" id="556484"/>
    <lineage>
        <taxon>Eukaryota</taxon>
        <taxon>Sar</taxon>
        <taxon>Stramenopiles</taxon>
        <taxon>Ochrophyta</taxon>
        <taxon>Bacillariophyta</taxon>
        <taxon>Bacillariophyceae</taxon>
        <taxon>Bacillariophycidae</taxon>
        <taxon>Naviculales</taxon>
        <taxon>Phaeodactylaceae</taxon>
        <taxon>Phaeodactylum</taxon>
    </lineage>
</organism>
<dbReference type="GO" id="GO:0016829">
    <property type="term" value="F:lyase activity"/>
    <property type="evidence" value="ECO:0007669"/>
    <property type="project" value="InterPro"/>
</dbReference>
<protein>
    <submittedName>
        <fullName evidence="1">Uncharacterized protein</fullName>
    </submittedName>
</protein>
<dbReference type="KEGG" id="pti:PHATRDRAFT_48569"/>
<accession>B7G7Q1</accession>
<proteinExistence type="predicted"/>
<dbReference type="Gene3D" id="2.40.128.590">
    <property type="entry name" value="CpcT/CpeT domain"/>
    <property type="match status" value="1"/>
</dbReference>
<dbReference type="InterPro" id="IPR010404">
    <property type="entry name" value="CpcT/CpeT"/>
</dbReference>
<reference evidence="2" key="2">
    <citation type="submission" date="2008-08" db="EMBL/GenBank/DDBJ databases">
        <authorList>
            <consortium name="Diatom Consortium"/>
            <person name="Grigoriev I."/>
            <person name="Grimwood J."/>
            <person name="Kuo A."/>
            <person name="Otillar R.P."/>
            <person name="Salamov A."/>
            <person name="Detter J.C."/>
            <person name="Lindquist E."/>
            <person name="Shapiro H."/>
            <person name="Lucas S."/>
            <person name="Glavina del Rio T."/>
            <person name="Pitluck S."/>
            <person name="Rokhsar D."/>
            <person name="Bowler C."/>
        </authorList>
    </citation>
    <scope>GENOME REANNOTATION</scope>
    <source>
        <strain evidence="2">CCAP 1055/1</strain>
    </source>
</reference>
<gene>
    <name evidence="1" type="ORF">PHATRDRAFT_48569</name>
</gene>
<dbReference type="InterPro" id="IPR038672">
    <property type="entry name" value="CpcT/CpeT_sf"/>
</dbReference>
<dbReference type="Proteomes" id="UP000000759">
    <property type="component" value="Chromosome 18"/>
</dbReference>
<name>B7G7Q1_PHATC</name>
<dbReference type="RefSeq" id="XP_002183185.1">
    <property type="nucleotide sequence ID" value="XM_002183149.1"/>
</dbReference>
<dbReference type="OMA" id="EDALWIN"/>
<dbReference type="OrthoDB" id="2708at2759"/>
<dbReference type="PaxDb" id="2850-Phatr48569"/>
<dbReference type="Pfam" id="PF06206">
    <property type="entry name" value="CpeT"/>
    <property type="match status" value="1"/>
</dbReference>
<keyword evidence="2" id="KW-1185">Reference proteome</keyword>
<reference evidence="1 2" key="1">
    <citation type="journal article" date="2008" name="Nature">
        <title>The Phaeodactylum genome reveals the evolutionary history of diatom genomes.</title>
        <authorList>
            <person name="Bowler C."/>
            <person name="Allen A.E."/>
            <person name="Badger J.H."/>
            <person name="Grimwood J."/>
            <person name="Jabbari K."/>
            <person name="Kuo A."/>
            <person name="Maheswari U."/>
            <person name="Martens C."/>
            <person name="Maumus F."/>
            <person name="Otillar R.P."/>
            <person name="Rayko E."/>
            <person name="Salamov A."/>
            <person name="Vandepoele K."/>
            <person name="Beszteri B."/>
            <person name="Gruber A."/>
            <person name="Heijde M."/>
            <person name="Katinka M."/>
            <person name="Mock T."/>
            <person name="Valentin K."/>
            <person name="Verret F."/>
            <person name="Berges J.A."/>
            <person name="Brownlee C."/>
            <person name="Cadoret J.P."/>
            <person name="Chiovitti A."/>
            <person name="Choi C.J."/>
            <person name="Coesel S."/>
            <person name="De Martino A."/>
            <person name="Detter J.C."/>
            <person name="Durkin C."/>
            <person name="Falciatore A."/>
            <person name="Fournet J."/>
            <person name="Haruta M."/>
            <person name="Huysman M.J."/>
            <person name="Jenkins B.D."/>
            <person name="Jiroutova K."/>
            <person name="Jorgensen R.E."/>
            <person name="Joubert Y."/>
            <person name="Kaplan A."/>
            <person name="Kroger N."/>
            <person name="Kroth P.G."/>
            <person name="La Roche J."/>
            <person name="Lindquist E."/>
            <person name="Lommer M."/>
            <person name="Martin-Jezequel V."/>
            <person name="Lopez P.J."/>
            <person name="Lucas S."/>
            <person name="Mangogna M."/>
            <person name="McGinnis K."/>
            <person name="Medlin L.K."/>
            <person name="Montsant A."/>
            <person name="Oudot-Le Secq M.P."/>
            <person name="Napoli C."/>
            <person name="Obornik M."/>
            <person name="Parker M.S."/>
            <person name="Petit J.L."/>
            <person name="Porcel B.M."/>
            <person name="Poulsen N."/>
            <person name="Robison M."/>
            <person name="Rychlewski L."/>
            <person name="Rynearson T.A."/>
            <person name="Schmutz J."/>
            <person name="Shapiro H."/>
            <person name="Siaut M."/>
            <person name="Stanley M."/>
            <person name="Sussman M.R."/>
            <person name="Taylor A.R."/>
            <person name="Vardi A."/>
            <person name="von Dassow P."/>
            <person name="Vyverman W."/>
            <person name="Willis A."/>
            <person name="Wyrwicz L.S."/>
            <person name="Rokhsar D.S."/>
            <person name="Weissenbach J."/>
            <person name="Armbrust E.V."/>
            <person name="Green B.R."/>
            <person name="Van de Peer Y."/>
            <person name="Grigoriev I.V."/>
        </authorList>
    </citation>
    <scope>NUCLEOTIDE SEQUENCE [LARGE SCALE GENOMIC DNA]</scope>
    <source>
        <strain evidence="1 2">CCAP 1055/1</strain>
    </source>
</reference>
<dbReference type="EMBL" id="CM000620">
    <property type="protein sequence ID" value="EEC45403.1"/>
    <property type="molecule type" value="Genomic_DNA"/>
</dbReference>
<dbReference type="GeneID" id="7194794"/>
<evidence type="ECO:0000313" key="1">
    <source>
        <dbReference type="EMBL" id="EEC45403.1"/>
    </source>
</evidence>